<dbReference type="InterPro" id="IPR001296">
    <property type="entry name" value="Glyco_trans_1"/>
</dbReference>
<sequence length="392" mass="43183">MQRTLDTHADTPIADCRPRIALAHDWLCGYRGGEAVLERIANLVQEIGKPDRLSTMFDDGRPLAPTIDSLEHQVSPLRYFPARARRWLLPLYPAAVGSLSRSLARRHRREPIDLLISTSSAAIKGMRAPAGVPHLCYCHAPARYIWSIRDEYAQGRSLHARLRGTGLAAISGWYRNWDRATAAHVTAFLANSAHTAREIERCFGREAAVVHPPVRTEYFTPDASTHREDFWLFVSALEPYKRTDLAIVAAGLADVPIKVVGSGSIADDLRQEFASPGVEFLGRVADETLRDLYRRARLLVFPQIEDFGITAVEAQACGCPVLARRAGGALDSVIDGTTGAFFEDDSPEAVAEAAAQCPDNPAACRANAERFSERAFDDRMRAHIATMLNARA</sequence>
<dbReference type="AlphaFoldDB" id="A0A3B1DUA9"/>
<organism evidence="3">
    <name type="scientific">hydrothermal vent metagenome</name>
    <dbReference type="NCBI Taxonomy" id="652676"/>
    <lineage>
        <taxon>unclassified sequences</taxon>
        <taxon>metagenomes</taxon>
        <taxon>ecological metagenomes</taxon>
    </lineage>
</organism>
<dbReference type="SUPFAM" id="SSF53756">
    <property type="entry name" value="UDP-Glycosyltransferase/glycogen phosphorylase"/>
    <property type="match status" value="1"/>
</dbReference>
<dbReference type="InterPro" id="IPR050194">
    <property type="entry name" value="Glycosyltransferase_grp1"/>
</dbReference>
<dbReference type="PANTHER" id="PTHR45947">
    <property type="entry name" value="SULFOQUINOVOSYL TRANSFERASE SQD2"/>
    <property type="match status" value="1"/>
</dbReference>
<accession>A0A3B1DUA9</accession>
<dbReference type="GO" id="GO:0016757">
    <property type="term" value="F:glycosyltransferase activity"/>
    <property type="evidence" value="ECO:0007669"/>
    <property type="project" value="InterPro"/>
</dbReference>
<name>A0A3B1DUA9_9ZZZZ</name>
<feature type="domain" description="Glycosyl transferase family 1" evidence="1">
    <location>
        <begin position="222"/>
        <end position="374"/>
    </location>
</feature>
<dbReference type="InterPro" id="IPR028098">
    <property type="entry name" value="Glyco_trans_4-like_N"/>
</dbReference>
<keyword evidence="3" id="KW-0808">Transferase</keyword>
<dbReference type="Gene3D" id="3.40.50.2000">
    <property type="entry name" value="Glycogen Phosphorylase B"/>
    <property type="match status" value="2"/>
</dbReference>
<evidence type="ECO:0000313" key="3">
    <source>
        <dbReference type="EMBL" id="VAX42481.1"/>
    </source>
</evidence>
<dbReference type="Pfam" id="PF13439">
    <property type="entry name" value="Glyco_transf_4"/>
    <property type="match status" value="1"/>
</dbReference>
<dbReference type="EMBL" id="UOGK01000699">
    <property type="protein sequence ID" value="VAX42481.1"/>
    <property type="molecule type" value="Genomic_DNA"/>
</dbReference>
<evidence type="ECO:0000259" key="2">
    <source>
        <dbReference type="Pfam" id="PF13439"/>
    </source>
</evidence>
<evidence type="ECO:0000259" key="1">
    <source>
        <dbReference type="Pfam" id="PF00534"/>
    </source>
</evidence>
<proteinExistence type="predicted"/>
<gene>
    <name evidence="3" type="ORF">MNBD_PLANCTO03-2033</name>
</gene>
<reference evidence="3" key="1">
    <citation type="submission" date="2018-06" db="EMBL/GenBank/DDBJ databases">
        <authorList>
            <person name="Zhirakovskaya E."/>
        </authorList>
    </citation>
    <scope>NUCLEOTIDE SEQUENCE</scope>
</reference>
<dbReference type="PANTHER" id="PTHR45947:SF3">
    <property type="entry name" value="SULFOQUINOVOSYL TRANSFERASE SQD2"/>
    <property type="match status" value="1"/>
</dbReference>
<protein>
    <submittedName>
        <fullName evidence="3">Glycosyltransferase</fullName>
    </submittedName>
</protein>
<feature type="domain" description="Glycosyltransferase subfamily 4-like N-terminal" evidence="2">
    <location>
        <begin position="84"/>
        <end position="217"/>
    </location>
</feature>
<dbReference type="Pfam" id="PF00534">
    <property type="entry name" value="Glycos_transf_1"/>
    <property type="match status" value="1"/>
</dbReference>